<keyword evidence="6 8" id="KW-0067">ATP-binding</keyword>
<keyword evidence="4 8" id="KW-0819">tRNA processing</keyword>
<dbReference type="AlphaFoldDB" id="A0A2V3VK09"/>
<comment type="domain">
    <text evidence="8">The N-terminal region contains the highly conserved SGGXDS motif, predicted to be a P-loop motif involved in ATP binding.</text>
</comment>
<proteinExistence type="inferred from homology"/>
<dbReference type="PANTHER" id="PTHR43033:SF1">
    <property type="entry name" value="TRNA(ILE)-LYSIDINE SYNTHASE-RELATED"/>
    <property type="match status" value="1"/>
</dbReference>
<dbReference type="Gene3D" id="3.30.465.60">
    <property type="match status" value="1"/>
</dbReference>
<dbReference type="SUPFAM" id="SSF52402">
    <property type="entry name" value="Adenine nucleotide alpha hydrolases-like"/>
    <property type="match status" value="1"/>
</dbReference>
<dbReference type="SUPFAM" id="SSF82829">
    <property type="entry name" value="MesJ substrate recognition domain-like"/>
    <property type="match status" value="1"/>
</dbReference>
<dbReference type="Gene3D" id="3.40.50.620">
    <property type="entry name" value="HUPs"/>
    <property type="match status" value="1"/>
</dbReference>
<dbReference type="SUPFAM" id="SSF56037">
    <property type="entry name" value="PheT/TilS domain"/>
    <property type="match status" value="1"/>
</dbReference>
<dbReference type="GO" id="GO:0005524">
    <property type="term" value="F:ATP binding"/>
    <property type="evidence" value="ECO:0007669"/>
    <property type="project" value="UniProtKB-UniRule"/>
</dbReference>
<dbReference type="SMART" id="SM00977">
    <property type="entry name" value="TilS_C"/>
    <property type="match status" value="1"/>
</dbReference>
<evidence type="ECO:0000256" key="7">
    <source>
        <dbReference type="ARBA" id="ARBA00048539"/>
    </source>
</evidence>
<keyword evidence="5 8" id="KW-0547">Nucleotide-binding</keyword>
<accession>A0A2V3VK09</accession>
<evidence type="ECO:0000256" key="6">
    <source>
        <dbReference type="ARBA" id="ARBA00022840"/>
    </source>
</evidence>
<reference evidence="10 11" key="1">
    <citation type="submission" date="2018-05" db="EMBL/GenBank/DDBJ databases">
        <title>Genomic Encyclopedia of Type Strains, Phase IV (KMG-IV): sequencing the most valuable type-strain genomes for metagenomic binning, comparative biology and taxonomic classification.</title>
        <authorList>
            <person name="Goeker M."/>
        </authorList>
    </citation>
    <scope>NUCLEOTIDE SEQUENCE [LARGE SCALE GENOMIC DNA]</scope>
    <source>
        <strain evidence="10 11">DSM 28556</strain>
    </source>
</reference>
<organism evidence="10 11">
    <name type="scientific">Pseudogracilibacillus auburnensis</name>
    <dbReference type="NCBI Taxonomy" id="1494959"/>
    <lineage>
        <taxon>Bacteria</taxon>
        <taxon>Bacillati</taxon>
        <taxon>Bacillota</taxon>
        <taxon>Bacilli</taxon>
        <taxon>Bacillales</taxon>
        <taxon>Bacillaceae</taxon>
        <taxon>Pseudogracilibacillus</taxon>
    </lineage>
</organism>
<protein>
    <recommendedName>
        <fullName evidence="8">tRNA(Ile)-lysidine synthase</fullName>
        <ecNumber evidence="8">6.3.4.19</ecNumber>
    </recommendedName>
    <alternativeName>
        <fullName evidence="8">tRNA(Ile)-2-lysyl-cytidine synthase</fullName>
    </alternativeName>
    <alternativeName>
        <fullName evidence="8">tRNA(Ile)-lysidine synthetase</fullName>
    </alternativeName>
</protein>
<evidence type="ECO:0000256" key="2">
    <source>
        <dbReference type="ARBA" id="ARBA00022490"/>
    </source>
</evidence>
<gene>
    <name evidence="8" type="primary">tilS</name>
    <name evidence="10" type="ORF">DFR56_12160</name>
</gene>
<evidence type="ECO:0000313" key="11">
    <source>
        <dbReference type="Proteomes" id="UP000247978"/>
    </source>
</evidence>
<keyword evidence="2 8" id="KW-0963">Cytoplasm</keyword>
<comment type="similarity">
    <text evidence="8">Belongs to the tRNA(Ile)-lysidine synthase family.</text>
</comment>
<dbReference type="GO" id="GO:0006400">
    <property type="term" value="P:tRNA modification"/>
    <property type="evidence" value="ECO:0007669"/>
    <property type="project" value="UniProtKB-UniRule"/>
</dbReference>
<dbReference type="CDD" id="cd01992">
    <property type="entry name" value="TilS_N"/>
    <property type="match status" value="1"/>
</dbReference>
<dbReference type="PANTHER" id="PTHR43033">
    <property type="entry name" value="TRNA(ILE)-LYSIDINE SYNTHASE-RELATED"/>
    <property type="match status" value="1"/>
</dbReference>
<dbReference type="InterPro" id="IPR014729">
    <property type="entry name" value="Rossmann-like_a/b/a_fold"/>
</dbReference>
<evidence type="ECO:0000256" key="3">
    <source>
        <dbReference type="ARBA" id="ARBA00022598"/>
    </source>
</evidence>
<evidence type="ECO:0000256" key="1">
    <source>
        <dbReference type="ARBA" id="ARBA00004496"/>
    </source>
</evidence>
<comment type="caution">
    <text evidence="10">The sequence shown here is derived from an EMBL/GenBank/DDBJ whole genome shotgun (WGS) entry which is preliminary data.</text>
</comment>
<comment type="catalytic activity">
    <reaction evidence="7 8">
        <text>cytidine(34) in tRNA(Ile2) + L-lysine + ATP = lysidine(34) in tRNA(Ile2) + AMP + diphosphate + H(+)</text>
        <dbReference type="Rhea" id="RHEA:43744"/>
        <dbReference type="Rhea" id="RHEA-COMP:10625"/>
        <dbReference type="Rhea" id="RHEA-COMP:10670"/>
        <dbReference type="ChEBI" id="CHEBI:15378"/>
        <dbReference type="ChEBI" id="CHEBI:30616"/>
        <dbReference type="ChEBI" id="CHEBI:32551"/>
        <dbReference type="ChEBI" id="CHEBI:33019"/>
        <dbReference type="ChEBI" id="CHEBI:82748"/>
        <dbReference type="ChEBI" id="CHEBI:83665"/>
        <dbReference type="ChEBI" id="CHEBI:456215"/>
        <dbReference type="EC" id="6.3.4.19"/>
    </reaction>
</comment>
<feature type="domain" description="Lysidine-tRNA(Ile) synthetase C-terminal" evidence="9">
    <location>
        <begin position="391"/>
        <end position="463"/>
    </location>
</feature>
<sequence>MKEKLLTFIYDHQLLKKNKTVLVGVSGGPDSMALLHFFHEIKEEWNITVIALTIDHQLRGEESNQDVQYVKEVCKKWKVPHVSIQVNVKSYRAKKKVSTQVAARTLRYDAFKEQMKIHHGDYLALGHHGDDQIETLVMSLVRTTNLSSLTGIPFKRKFVTGEIIRPLLCVTKHEIEDYCVKHHLQPRIDSTNLDTYYTRNYVRAHIVPKLKKRNHNLHMTVQRLSESLQEDEEYLMEQAKQVVKKTARFDEQQKKASISAKELRSYAVSLQRRAYRLTLDYLYDELPDSLSYMHERIFLSLLSEQMGNQIIHFPKGLHIEKSYDNIFFYFFEKNRIVEKSFHQIMTAIPQSINLPNGAVFSVSYIDVKNAKEKESNPYTYICSKEQIALPIHIRTRRDGDRMRYKGLRGTKKIKDILIDAKVPRHLRDHTYIVADDSDEIFWLIGLRKNMDHCTMSDGTYVLFEYKT</sequence>
<dbReference type="NCBIfam" id="TIGR02433">
    <property type="entry name" value="lysidine_TilS_C"/>
    <property type="match status" value="1"/>
</dbReference>
<dbReference type="RefSeq" id="WP_110397329.1">
    <property type="nucleotide sequence ID" value="NZ_JBHUHB010000001.1"/>
</dbReference>
<dbReference type="InterPro" id="IPR012795">
    <property type="entry name" value="tRNA_Ile_lys_synt_N"/>
</dbReference>
<dbReference type="EMBL" id="QJJQ01000021">
    <property type="protein sequence ID" value="PXW81564.1"/>
    <property type="molecule type" value="Genomic_DNA"/>
</dbReference>
<dbReference type="OrthoDB" id="9807403at2"/>
<dbReference type="NCBIfam" id="TIGR02432">
    <property type="entry name" value="lysidine_TilS_N"/>
    <property type="match status" value="1"/>
</dbReference>
<dbReference type="InterPro" id="IPR012094">
    <property type="entry name" value="tRNA_Ile_lys_synt"/>
</dbReference>
<keyword evidence="11" id="KW-1185">Reference proteome</keyword>
<name>A0A2V3VK09_9BACI</name>
<evidence type="ECO:0000256" key="8">
    <source>
        <dbReference type="HAMAP-Rule" id="MF_01161"/>
    </source>
</evidence>
<evidence type="ECO:0000259" key="9">
    <source>
        <dbReference type="SMART" id="SM00977"/>
    </source>
</evidence>
<comment type="subcellular location">
    <subcellularLocation>
        <location evidence="1 8">Cytoplasm</location>
    </subcellularLocation>
</comment>
<evidence type="ECO:0000256" key="4">
    <source>
        <dbReference type="ARBA" id="ARBA00022694"/>
    </source>
</evidence>
<dbReference type="Pfam" id="PF11734">
    <property type="entry name" value="TilS_C"/>
    <property type="match status" value="1"/>
</dbReference>
<dbReference type="HAMAP" id="MF_01161">
    <property type="entry name" value="tRNA_Ile_lys_synt"/>
    <property type="match status" value="1"/>
</dbReference>
<feature type="binding site" evidence="8">
    <location>
        <begin position="26"/>
        <end position="31"/>
    </location>
    <ligand>
        <name>ATP</name>
        <dbReference type="ChEBI" id="CHEBI:30616"/>
    </ligand>
</feature>
<dbReference type="GO" id="GO:0005737">
    <property type="term" value="C:cytoplasm"/>
    <property type="evidence" value="ECO:0007669"/>
    <property type="project" value="UniProtKB-SubCell"/>
</dbReference>
<keyword evidence="3 8" id="KW-0436">Ligase</keyword>
<dbReference type="EC" id="6.3.4.19" evidence="8"/>
<dbReference type="InterPro" id="IPR011063">
    <property type="entry name" value="TilS/TtcA_N"/>
</dbReference>
<dbReference type="Proteomes" id="UP000247978">
    <property type="component" value="Unassembled WGS sequence"/>
</dbReference>
<evidence type="ECO:0000313" key="10">
    <source>
        <dbReference type="EMBL" id="PXW81564.1"/>
    </source>
</evidence>
<dbReference type="Pfam" id="PF01171">
    <property type="entry name" value="ATP_bind_3"/>
    <property type="match status" value="1"/>
</dbReference>
<dbReference type="InterPro" id="IPR012796">
    <property type="entry name" value="Lysidine-tRNA-synth_C"/>
</dbReference>
<evidence type="ECO:0000256" key="5">
    <source>
        <dbReference type="ARBA" id="ARBA00022741"/>
    </source>
</evidence>
<comment type="function">
    <text evidence="8">Ligates lysine onto the cytidine present at position 34 of the AUA codon-specific tRNA(Ile) that contains the anticodon CAU, in an ATP-dependent manner. Cytidine is converted to lysidine, thus changing the amino acid specificity of the tRNA from methionine to isoleucine.</text>
</comment>
<dbReference type="GO" id="GO:0032267">
    <property type="term" value="F:tRNA(Ile)-lysidine synthase activity"/>
    <property type="evidence" value="ECO:0007669"/>
    <property type="project" value="UniProtKB-EC"/>
</dbReference>